<protein>
    <submittedName>
        <fullName evidence="2">Uncharacterized protein</fullName>
    </submittedName>
</protein>
<feature type="signal peptide" evidence="1">
    <location>
        <begin position="1"/>
        <end position="23"/>
    </location>
</feature>
<dbReference type="PROSITE" id="PS51257">
    <property type="entry name" value="PROKAR_LIPOPROTEIN"/>
    <property type="match status" value="1"/>
</dbReference>
<feature type="chain" id="PRO_5041222006" evidence="1">
    <location>
        <begin position="24"/>
        <end position="321"/>
    </location>
</feature>
<dbReference type="EMBL" id="CP129970">
    <property type="protein sequence ID" value="WKK85969.2"/>
    <property type="molecule type" value="Genomic_DNA"/>
</dbReference>
<evidence type="ECO:0000256" key="1">
    <source>
        <dbReference type="SAM" id="SignalP"/>
    </source>
</evidence>
<organism evidence="2 3">
    <name type="scientific">Marivirga arenosa</name>
    <dbReference type="NCBI Taxonomy" id="3059076"/>
    <lineage>
        <taxon>Bacteria</taxon>
        <taxon>Pseudomonadati</taxon>
        <taxon>Bacteroidota</taxon>
        <taxon>Cytophagia</taxon>
        <taxon>Cytophagales</taxon>
        <taxon>Marivirgaceae</taxon>
        <taxon>Marivirga</taxon>
    </lineage>
</organism>
<keyword evidence="1" id="KW-0732">Signal</keyword>
<accession>A0AA49GG34</accession>
<keyword evidence="3" id="KW-1185">Reference proteome</keyword>
<gene>
    <name evidence="2" type="ORF">QYS48_02690</name>
</gene>
<dbReference type="Proteomes" id="UP001244443">
    <property type="component" value="Chromosome"/>
</dbReference>
<proteinExistence type="predicted"/>
<evidence type="ECO:0000313" key="3">
    <source>
        <dbReference type="Proteomes" id="UP001244443"/>
    </source>
</evidence>
<sequence>MMKLLKNGLLLAITGLFIFTACDQTGDELPTGTAPNVTVSVADPQDEYFPGDVIDIVVDFTADAAAVGSVINVETEEFTITLSANGISDNVIDLNAFGVANATEGSFTIPGFEIPEEAENLTLSFTVQMEDEEARTGEGSLDILVSENSVPVNEFSAILLGGQLNTAYGSFFNAVDGEVYNVSRAFDPENTDKNDLVFWYGTTSGYAIGAVDDERAITAFNAEDVNLQNLNPSSLSRFKLLIGDIDFASIEDEADLLNAFNGDGNADLTRVDNLAIGDVFGITLDEGRGGRIGLIEVEDISGTSGSNRQITINVKIQSVDN</sequence>
<name>A0AA49GG34_9BACT</name>
<dbReference type="AlphaFoldDB" id="A0AA49GG34"/>
<evidence type="ECO:0000313" key="2">
    <source>
        <dbReference type="EMBL" id="WKK85969.2"/>
    </source>
</evidence>
<reference evidence="2" key="1">
    <citation type="submission" date="2023-08" db="EMBL/GenBank/DDBJ databases">
        <title>Comparative genomics and taxonomic characterization of three novel marine species of genus Marivirga.</title>
        <authorList>
            <person name="Muhammad N."/>
            <person name="Kim S.-G."/>
        </authorList>
    </citation>
    <scope>NUCLEOTIDE SEQUENCE [LARGE SCALE GENOMIC DNA]</scope>
    <source>
        <strain evidence="2">ABR2-2</strain>
    </source>
</reference>
<dbReference type="RefSeq" id="WP_308355585.1">
    <property type="nucleotide sequence ID" value="NZ_CP129970.2"/>
</dbReference>